<comment type="caution">
    <text evidence="1">The sequence shown here is derived from an EMBL/GenBank/DDBJ whole genome shotgun (WGS) entry which is preliminary data.</text>
</comment>
<reference evidence="2" key="1">
    <citation type="journal article" date="2023" name="Front. Plant Sci.">
        <title>Chromosomal-level genome assembly of Melastoma candidum provides insights into trichome evolution.</title>
        <authorList>
            <person name="Zhong Y."/>
            <person name="Wu W."/>
            <person name="Sun C."/>
            <person name="Zou P."/>
            <person name="Liu Y."/>
            <person name="Dai S."/>
            <person name="Zhou R."/>
        </authorList>
    </citation>
    <scope>NUCLEOTIDE SEQUENCE [LARGE SCALE GENOMIC DNA]</scope>
</reference>
<accession>A0ACB9S6M7</accession>
<evidence type="ECO:0000313" key="1">
    <source>
        <dbReference type="EMBL" id="KAI4385716.1"/>
    </source>
</evidence>
<name>A0ACB9S6M7_9MYRT</name>
<gene>
    <name evidence="1" type="ORF">MLD38_003711</name>
</gene>
<sequence>MGLARQTLLGMQFVLRSAAVVRHSRNISSAAIEQISSRARTVFGFSWWVRTLCDSAQPLHPHHRLNQGVDEKESLALNNNLESGDPAALLRSFEQWMAEYGKVYPTAAEKSRRFQSFCRTVDHLEYFNETYGQGSCVLNEFAAEKPSEFSSRCSGGFTISLRALEHLDEEGDHIAIVTRESDGKGGNGSGRRKKKMATVKTRSGKSDGKGGNGSGRRKKKMASSKTRSVNRPLLSPSWWKEWLDAGGDENDQIAVVTRDSGGMEGSSDARRKKKAATDENGSGKLPLL</sequence>
<evidence type="ECO:0000313" key="2">
    <source>
        <dbReference type="Proteomes" id="UP001057402"/>
    </source>
</evidence>
<dbReference type="EMBL" id="CM042881">
    <property type="protein sequence ID" value="KAI4385716.1"/>
    <property type="molecule type" value="Genomic_DNA"/>
</dbReference>
<protein>
    <submittedName>
        <fullName evidence="1">Uncharacterized protein</fullName>
    </submittedName>
</protein>
<organism evidence="1 2">
    <name type="scientific">Melastoma candidum</name>
    <dbReference type="NCBI Taxonomy" id="119954"/>
    <lineage>
        <taxon>Eukaryota</taxon>
        <taxon>Viridiplantae</taxon>
        <taxon>Streptophyta</taxon>
        <taxon>Embryophyta</taxon>
        <taxon>Tracheophyta</taxon>
        <taxon>Spermatophyta</taxon>
        <taxon>Magnoliopsida</taxon>
        <taxon>eudicotyledons</taxon>
        <taxon>Gunneridae</taxon>
        <taxon>Pentapetalae</taxon>
        <taxon>rosids</taxon>
        <taxon>malvids</taxon>
        <taxon>Myrtales</taxon>
        <taxon>Melastomataceae</taxon>
        <taxon>Melastomatoideae</taxon>
        <taxon>Melastomateae</taxon>
        <taxon>Melastoma</taxon>
    </lineage>
</organism>
<proteinExistence type="predicted"/>
<dbReference type="Proteomes" id="UP001057402">
    <property type="component" value="Chromosome 2"/>
</dbReference>
<keyword evidence="2" id="KW-1185">Reference proteome</keyword>